<dbReference type="InterPro" id="IPR042070">
    <property type="entry name" value="PucR_C-HTH_sf"/>
</dbReference>
<sequence length="625" mass="67346">METGKFIDAWQDRAAALIADFEVGAPPYDVLPASMMDADFLPAAQLNIELFFRFLRTGDEPGETDTEPLVARAVSLVRDGMPLAEALTNYRVGLGFVWNQVVGTPTAAESVTAADAAFRLAQYVALMTGRIADACVDDVRQSRYDRIEQHRAIAEALLTGGDPYEWAEDAAVTIVDAYVVAVIRLGDAPPGILTALRRRLAGITGGFLYRDSGGWTTLLPLRSAGDESAAIDRLAEILQPKTRSTKPALWVGVSAAATRDLLPAAFAEARVLAESGRSLRRAGMICRREDMVFEYAIATSSAAANLVRVLDPLDSQPVLGETLEVFILQDFNQNGTARELSVHRNTITYRLTRIAELTGYDPQTPAGISTLMGARVARQLLEKGHGTSLRDRTADEQVDDGLREALDALARVDLRVADRQAAEHFGDGQQGVGQQAGIHCGPARIGDQTHPDQGLGLIEDARPGAADGLAVFVGSIARTRQQQPPAGRIAQRHIDERADGGGCDDDRIRAQQVGGQGFGDLVEGAFALAFQQGDDQLGAGLEDGVQHRFADARLGGHGLHAQLVEFGLLEHREGGIEQLGAPLFRGQARRIAPPRTVCRGFAHCRSTFTGPILSSRFPRSRHCRN</sequence>
<organism evidence="6 7">
    <name type="scientific">Nocardia seriolae</name>
    <dbReference type="NCBI Taxonomy" id="37332"/>
    <lineage>
        <taxon>Bacteria</taxon>
        <taxon>Bacillati</taxon>
        <taxon>Actinomycetota</taxon>
        <taxon>Actinomycetes</taxon>
        <taxon>Mycobacteriales</taxon>
        <taxon>Nocardiaceae</taxon>
        <taxon>Nocardia</taxon>
    </lineage>
</organism>
<evidence type="ECO:0000259" key="4">
    <source>
        <dbReference type="Pfam" id="PF14361"/>
    </source>
</evidence>
<dbReference type="Pfam" id="PF17853">
    <property type="entry name" value="GGDEF_2"/>
    <property type="match status" value="1"/>
</dbReference>
<dbReference type="PANTHER" id="PTHR33744:SF7">
    <property type="entry name" value="PUCR FAMILY TRANSCRIPTIONAL REGULATOR"/>
    <property type="match status" value="1"/>
</dbReference>
<accession>A0ABC8AVT2</accession>
<feature type="domain" description="CdaR GGDEF-like" evidence="5">
    <location>
        <begin position="173"/>
        <end position="271"/>
    </location>
</feature>
<feature type="domain" description="RsbT co-antagonist protein RsbRD N-terminal" evidence="4">
    <location>
        <begin position="15"/>
        <end position="149"/>
    </location>
</feature>
<gene>
    <name evidence="6" type="ORF">NS506_03928</name>
</gene>
<dbReference type="AlphaFoldDB" id="A0ABC8AVT2"/>
<evidence type="ECO:0000256" key="2">
    <source>
        <dbReference type="SAM" id="MobiDB-lite"/>
    </source>
</evidence>
<proteinExistence type="inferred from homology"/>
<evidence type="ECO:0000259" key="3">
    <source>
        <dbReference type="Pfam" id="PF13556"/>
    </source>
</evidence>
<feature type="region of interest" description="Disordered" evidence="2">
    <location>
        <begin position="426"/>
        <end position="451"/>
    </location>
</feature>
<dbReference type="PANTHER" id="PTHR33744">
    <property type="entry name" value="CARBOHYDRATE DIACID REGULATOR"/>
    <property type="match status" value="1"/>
</dbReference>
<dbReference type="InterPro" id="IPR025751">
    <property type="entry name" value="RsbRD_N_dom"/>
</dbReference>
<dbReference type="KEGG" id="nsr:NS506_03928"/>
<dbReference type="EMBL" id="CP017839">
    <property type="protein sequence ID" value="APA97977.1"/>
    <property type="molecule type" value="Genomic_DNA"/>
</dbReference>
<name>A0ABC8AVT2_9NOCA</name>
<comment type="similarity">
    <text evidence="1">Belongs to the CdaR family.</text>
</comment>
<dbReference type="Proteomes" id="UP000180166">
    <property type="component" value="Chromosome"/>
</dbReference>
<dbReference type="Pfam" id="PF13556">
    <property type="entry name" value="HTH_30"/>
    <property type="match status" value="1"/>
</dbReference>
<evidence type="ECO:0008006" key="8">
    <source>
        <dbReference type="Google" id="ProtNLM"/>
    </source>
</evidence>
<dbReference type="Pfam" id="PF14361">
    <property type="entry name" value="RsbRD_N"/>
    <property type="match status" value="1"/>
</dbReference>
<evidence type="ECO:0000259" key="5">
    <source>
        <dbReference type="Pfam" id="PF17853"/>
    </source>
</evidence>
<dbReference type="Gene3D" id="1.10.10.2840">
    <property type="entry name" value="PucR C-terminal helix-turn-helix domain"/>
    <property type="match status" value="1"/>
</dbReference>
<dbReference type="InterPro" id="IPR025736">
    <property type="entry name" value="PucR_C-HTH_dom"/>
</dbReference>
<protein>
    <recommendedName>
        <fullName evidence="8">PucR C-terminal helix-turn-helix domain-containing protein</fullName>
    </recommendedName>
</protein>
<evidence type="ECO:0000313" key="6">
    <source>
        <dbReference type="EMBL" id="APA97977.1"/>
    </source>
</evidence>
<dbReference type="InterPro" id="IPR051448">
    <property type="entry name" value="CdaR-like_regulators"/>
</dbReference>
<reference evidence="6 7" key="1">
    <citation type="submission" date="2016-10" db="EMBL/GenBank/DDBJ databases">
        <title>Genome sequence of Nocardia seriolae strain EM150506, isolated from Anguila japonica.</title>
        <authorList>
            <person name="Han H.-J."/>
        </authorList>
    </citation>
    <scope>NUCLEOTIDE SEQUENCE [LARGE SCALE GENOMIC DNA]</scope>
    <source>
        <strain evidence="6 7">EM150506</strain>
    </source>
</reference>
<feature type="domain" description="PucR C-terminal helix-turn-helix" evidence="3">
    <location>
        <begin position="320"/>
        <end position="371"/>
    </location>
</feature>
<dbReference type="InterPro" id="IPR041522">
    <property type="entry name" value="CdaR_GGDEF"/>
</dbReference>
<evidence type="ECO:0000256" key="1">
    <source>
        <dbReference type="ARBA" id="ARBA00006754"/>
    </source>
</evidence>
<evidence type="ECO:0000313" key="7">
    <source>
        <dbReference type="Proteomes" id="UP000180166"/>
    </source>
</evidence>